<dbReference type="EMBL" id="LFIW01002749">
    <property type="protein sequence ID" value="KZL63650.1"/>
    <property type="molecule type" value="Genomic_DNA"/>
</dbReference>
<protein>
    <submittedName>
        <fullName evidence="2">Uncharacterized protein</fullName>
    </submittedName>
</protein>
<feature type="region of interest" description="Disordered" evidence="1">
    <location>
        <begin position="231"/>
        <end position="307"/>
    </location>
</feature>
<sequence length="307" mass="34727">MVEMGSTVGWEMIKDNFGPCKGCGRDDQHVAVSDTRCAAYEKMRVTDWQSNSSQLEADQQRAVFDAWWQDSEQLRQTLAREDEYISSLHAAINEAYSRRTRFQEDFNARWGNPAQIHAGFVASALELAGSKMRAYGAVQEYGFVNAIHIANQALALAEPEEESGEEWSDKDDDKENERPAHGRYTYTAPREQPGCQANRTEQSQADANGNAITGVGSVERWLAWTLDTAPERSSHSLEMGDSVESPWSMSPSENNERPGDRVKLPPATRHRYGSLSREERARKHGAPTQRQRIDRHRACLHHPYSHH</sequence>
<feature type="compositionally biased region" description="Polar residues" evidence="1">
    <location>
        <begin position="195"/>
        <end position="210"/>
    </location>
</feature>
<organism evidence="2 3">
    <name type="scientific">Colletotrichum incanum</name>
    <name type="common">Soybean anthracnose fungus</name>
    <dbReference type="NCBI Taxonomy" id="1573173"/>
    <lineage>
        <taxon>Eukaryota</taxon>
        <taxon>Fungi</taxon>
        <taxon>Dikarya</taxon>
        <taxon>Ascomycota</taxon>
        <taxon>Pezizomycotina</taxon>
        <taxon>Sordariomycetes</taxon>
        <taxon>Hypocreomycetidae</taxon>
        <taxon>Glomerellales</taxon>
        <taxon>Glomerellaceae</taxon>
        <taxon>Colletotrichum</taxon>
        <taxon>Colletotrichum spaethianum species complex</taxon>
    </lineage>
</organism>
<evidence type="ECO:0000256" key="1">
    <source>
        <dbReference type="SAM" id="MobiDB-lite"/>
    </source>
</evidence>
<feature type="compositionally biased region" description="Acidic residues" evidence="1">
    <location>
        <begin position="158"/>
        <end position="170"/>
    </location>
</feature>
<reference evidence="2 3" key="1">
    <citation type="submission" date="2015-06" db="EMBL/GenBank/DDBJ databases">
        <title>Survival trade-offs in plant roots during colonization by closely related pathogenic and mutualistic fungi.</title>
        <authorList>
            <person name="Hacquard S."/>
            <person name="Kracher B."/>
            <person name="Hiruma K."/>
            <person name="Weinman A."/>
            <person name="Muench P."/>
            <person name="Garrido Oter R."/>
            <person name="Ver Loren van Themaat E."/>
            <person name="Dallerey J.-F."/>
            <person name="Damm U."/>
            <person name="Henrissat B."/>
            <person name="Lespinet O."/>
            <person name="Thon M."/>
            <person name="Kemen E."/>
            <person name="McHardy A.C."/>
            <person name="Schulze-Lefert P."/>
            <person name="O'Connell R.J."/>
        </authorList>
    </citation>
    <scope>NUCLEOTIDE SEQUENCE [LARGE SCALE GENOMIC DNA]</scope>
    <source>
        <strain evidence="2 3">MAFF 238704</strain>
    </source>
</reference>
<comment type="caution">
    <text evidence="2">The sequence shown here is derived from an EMBL/GenBank/DDBJ whole genome shotgun (WGS) entry which is preliminary data.</text>
</comment>
<proteinExistence type="predicted"/>
<dbReference type="Proteomes" id="UP000076584">
    <property type="component" value="Unassembled WGS sequence"/>
</dbReference>
<keyword evidence="3" id="KW-1185">Reference proteome</keyword>
<accession>A0A166LKW1</accession>
<feature type="compositionally biased region" description="Basic and acidic residues" evidence="1">
    <location>
        <begin position="171"/>
        <end position="180"/>
    </location>
</feature>
<feature type="compositionally biased region" description="Basic residues" evidence="1">
    <location>
        <begin position="293"/>
        <end position="307"/>
    </location>
</feature>
<dbReference type="AlphaFoldDB" id="A0A166LKW1"/>
<evidence type="ECO:0000313" key="3">
    <source>
        <dbReference type="Proteomes" id="UP000076584"/>
    </source>
</evidence>
<name>A0A166LKW1_COLIC</name>
<feature type="compositionally biased region" description="Basic and acidic residues" evidence="1">
    <location>
        <begin position="254"/>
        <end position="263"/>
    </location>
</feature>
<feature type="region of interest" description="Disordered" evidence="1">
    <location>
        <begin position="157"/>
        <end position="210"/>
    </location>
</feature>
<evidence type="ECO:0000313" key="2">
    <source>
        <dbReference type="EMBL" id="KZL63650.1"/>
    </source>
</evidence>
<gene>
    <name evidence="2" type="ORF">CI238_11567</name>
</gene>